<dbReference type="Pfam" id="PF00266">
    <property type="entry name" value="Aminotran_5"/>
    <property type="match status" value="1"/>
</dbReference>
<dbReference type="InterPro" id="IPR016454">
    <property type="entry name" value="Cysteine_dSase"/>
</dbReference>
<evidence type="ECO:0000256" key="3">
    <source>
        <dbReference type="ARBA" id="ARBA00022679"/>
    </source>
</evidence>
<dbReference type="PANTHER" id="PTHR11601">
    <property type="entry name" value="CYSTEINE DESULFURYLASE FAMILY MEMBER"/>
    <property type="match status" value="1"/>
</dbReference>
<dbReference type="Proteomes" id="UP000620075">
    <property type="component" value="Unassembled WGS sequence"/>
</dbReference>
<name>A0A934K8U9_9BACT</name>
<comment type="cofactor">
    <cofactor evidence="1">
        <name>pyridoxal 5'-phosphate</name>
        <dbReference type="ChEBI" id="CHEBI:597326"/>
    </cofactor>
</comment>
<dbReference type="InterPro" id="IPR015422">
    <property type="entry name" value="PyrdxlP-dep_Trfase_small"/>
</dbReference>
<organism evidence="10 11">
    <name type="scientific">Candidatus Dormiibacter inghamiae</name>
    <dbReference type="NCBI Taxonomy" id="3127013"/>
    <lineage>
        <taxon>Bacteria</taxon>
        <taxon>Bacillati</taxon>
        <taxon>Candidatus Dormiibacterota</taxon>
        <taxon>Candidatus Dormibacteria</taxon>
        <taxon>Candidatus Dormibacterales</taxon>
        <taxon>Candidatus Dormibacteraceae</taxon>
        <taxon>Candidatus Dormiibacter</taxon>
    </lineage>
</organism>
<keyword evidence="4" id="KW-0479">Metal-binding</keyword>
<gene>
    <name evidence="10" type="ORF">JF888_05445</name>
</gene>
<dbReference type="PANTHER" id="PTHR11601:SF34">
    <property type="entry name" value="CYSTEINE DESULFURASE"/>
    <property type="match status" value="1"/>
</dbReference>
<evidence type="ECO:0000256" key="5">
    <source>
        <dbReference type="ARBA" id="ARBA00022898"/>
    </source>
</evidence>
<dbReference type="InterPro" id="IPR000192">
    <property type="entry name" value="Aminotrans_V_dom"/>
</dbReference>
<dbReference type="EMBL" id="JAEKNQ010000021">
    <property type="protein sequence ID" value="MBJ7602622.1"/>
    <property type="molecule type" value="Genomic_DNA"/>
</dbReference>
<dbReference type="InterPro" id="IPR015421">
    <property type="entry name" value="PyrdxlP-dep_Trfase_major"/>
</dbReference>
<dbReference type="GO" id="GO:0051536">
    <property type="term" value="F:iron-sulfur cluster binding"/>
    <property type="evidence" value="ECO:0007669"/>
    <property type="project" value="UniProtKB-KW"/>
</dbReference>
<protein>
    <submittedName>
        <fullName evidence="10">Aminotransferase class V-fold PLP-dependent enzyme</fullName>
    </submittedName>
</protein>
<dbReference type="GO" id="GO:0008483">
    <property type="term" value="F:transaminase activity"/>
    <property type="evidence" value="ECO:0007669"/>
    <property type="project" value="UniProtKB-KW"/>
</dbReference>
<accession>A0A934K8U9</accession>
<evidence type="ECO:0000313" key="10">
    <source>
        <dbReference type="EMBL" id="MBJ7602622.1"/>
    </source>
</evidence>
<dbReference type="Gene3D" id="3.90.1150.10">
    <property type="entry name" value="Aspartate Aminotransferase, domain 1"/>
    <property type="match status" value="1"/>
</dbReference>
<dbReference type="GO" id="GO:0046872">
    <property type="term" value="F:metal ion binding"/>
    <property type="evidence" value="ECO:0007669"/>
    <property type="project" value="UniProtKB-KW"/>
</dbReference>
<keyword evidence="5" id="KW-0663">Pyridoxal phosphate</keyword>
<dbReference type="Gene3D" id="1.10.260.50">
    <property type="match status" value="1"/>
</dbReference>
<dbReference type="Gene3D" id="3.40.640.10">
    <property type="entry name" value="Type I PLP-dependent aspartate aminotransferase-like (Major domain)"/>
    <property type="match status" value="1"/>
</dbReference>
<dbReference type="SUPFAM" id="SSF53383">
    <property type="entry name" value="PLP-dependent transferases"/>
    <property type="match status" value="1"/>
</dbReference>
<comment type="caution">
    <text evidence="10">The sequence shown here is derived from an EMBL/GenBank/DDBJ whole genome shotgun (WGS) entry which is preliminary data.</text>
</comment>
<keyword evidence="7" id="KW-0411">Iron-sulfur</keyword>
<dbReference type="InterPro" id="IPR015424">
    <property type="entry name" value="PyrdxlP-dep_Trfase"/>
</dbReference>
<evidence type="ECO:0000256" key="4">
    <source>
        <dbReference type="ARBA" id="ARBA00022723"/>
    </source>
</evidence>
<evidence type="ECO:0000256" key="1">
    <source>
        <dbReference type="ARBA" id="ARBA00001933"/>
    </source>
</evidence>
<reference evidence="10 11" key="1">
    <citation type="submission" date="2020-10" db="EMBL/GenBank/DDBJ databases">
        <title>Ca. Dormibacterota MAGs.</title>
        <authorList>
            <person name="Montgomery K."/>
        </authorList>
    </citation>
    <scope>NUCLEOTIDE SEQUENCE [LARGE SCALE GENOMIC DNA]</scope>
    <source>
        <strain evidence="10">SC8811_S16_3</strain>
    </source>
</reference>
<dbReference type="GO" id="GO:0031071">
    <property type="term" value="F:cysteine desulfurase activity"/>
    <property type="evidence" value="ECO:0007669"/>
    <property type="project" value="UniProtKB-EC"/>
</dbReference>
<evidence type="ECO:0000313" key="11">
    <source>
        <dbReference type="Proteomes" id="UP000620075"/>
    </source>
</evidence>
<dbReference type="AlphaFoldDB" id="A0A934K8U9"/>
<keyword evidence="10" id="KW-0032">Aminotransferase</keyword>
<proteinExistence type="inferred from homology"/>
<comment type="catalytic activity">
    <reaction evidence="8">
        <text>(sulfur carrier)-H + L-cysteine = (sulfur carrier)-SH + L-alanine</text>
        <dbReference type="Rhea" id="RHEA:43892"/>
        <dbReference type="Rhea" id="RHEA-COMP:14737"/>
        <dbReference type="Rhea" id="RHEA-COMP:14739"/>
        <dbReference type="ChEBI" id="CHEBI:29917"/>
        <dbReference type="ChEBI" id="CHEBI:35235"/>
        <dbReference type="ChEBI" id="CHEBI:57972"/>
        <dbReference type="ChEBI" id="CHEBI:64428"/>
        <dbReference type="EC" id="2.8.1.7"/>
    </reaction>
</comment>
<evidence type="ECO:0000259" key="9">
    <source>
        <dbReference type="Pfam" id="PF00266"/>
    </source>
</evidence>
<evidence type="ECO:0000256" key="8">
    <source>
        <dbReference type="ARBA" id="ARBA00050776"/>
    </source>
</evidence>
<feature type="domain" description="Aminotransferase class V" evidence="9">
    <location>
        <begin position="24"/>
        <end position="370"/>
    </location>
</feature>
<keyword evidence="6" id="KW-0408">Iron</keyword>
<evidence type="ECO:0000256" key="2">
    <source>
        <dbReference type="ARBA" id="ARBA00006490"/>
    </source>
</evidence>
<evidence type="ECO:0000256" key="6">
    <source>
        <dbReference type="ARBA" id="ARBA00023004"/>
    </source>
</evidence>
<sequence>MAEGLERQSDRAGPGAFRAVLNRIYLDDAGAAPVFPEAAAARAGSPWANPSSPHQAGQAARAALDSARDRAAFALGVSQAELAFCASGTEAVNLAVLGAGRRLPEGRSLVTWAGEHQAVLGAARELELEGKPVVILPTDRRGLADLSLVPAEAGLISLGLANNELGTVQPVAQVAALAQARRALLHLDCCQGPRWLRPPLELVDLASFSGAKLGAGPGGLLYGRQEVRLEPLVYGGPQEWGRRAGREDVGSALAVAAALSICAERRGEEVERIADLSDRLLAALNDAGGELTGGEPRLPNYATAVFSQRRGEDLLLALDGAGIAASSGSACASGSLDPSHVLLAAGYTLEAALGSLRLTAGYETTATEVDCAVETLRRVLRR</sequence>
<dbReference type="PIRSF" id="PIRSF005572">
    <property type="entry name" value="NifS"/>
    <property type="match status" value="1"/>
</dbReference>
<keyword evidence="3" id="KW-0808">Transferase</keyword>
<evidence type="ECO:0000256" key="7">
    <source>
        <dbReference type="ARBA" id="ARBA00023014"/>
    </source>
</evidence>
<comment type="similarity">
    <text evidence="2">Belongs to the class-V pyridoxal-phosphate-dependent aminotransferase family. NifS/IscS subfamily.</text>
</comment>